<dbReference type="RefSeq" id="WP_265729655.1">
    <property type="nucleotide sequence ID" value="NZ_AP027271.1"/>
</dbReference>
<gene>
    <name evidence="1" type="ORF">MACH16_01380</name>
</gene>
<accession>A0ABM8FB30</accession>
<dbReference type="PROSITE" id="PS51257">
    <property type="entry name" value="PROKAR_LIPOPROTEIN"/>
    <property type="match status" value="1"/>
</dbReference>
<keyword evidence="2" id="KW-1185">Reference proteome</keyword>
<organism evidence="1 2">
    <name type="scientific">Marinomonas pontica</name>
    <dbReference type="NCBI Taxonomy" id="264739"/>
    <lineage>
        <taxon>Bacteria</taxon>
        <taxon>Pseudomonadati</taxon>
        <taxon>Pseudomonadota</taxon>
        <taxon>Gammaproteobacteria</taxon>
        <taxon>Oceanospirillales</taxon>
        <taxon>Oceanospirillaceae</taxon>
        <taxon>Marinomonas</taxon>
    </lineage>
</organism>
<protein>
    <recommendedName>
        <fullName evidence="3">Lipoprotein</fullName>
    </recommendedName>
</protein>
<evidence type="ECO:0008006" key="3">
    <source>
        <dbReference type="Google" id="ProtNLM"/>
    </source>
</evidence>
<name>A0ABM8FB30_9GAMM</name>
<sequence>MKSFFLFFTFTLILGCSNKDVYSNLQRSHAFSCQSLKATQHEECMSQYSDSYEDYTAKRNGTLRP</sequence>
<evidence type="ECO:0000313" key="1">
    <source>
        <dbReference type="EMBL" id="BDX01390.1"/>
    </source>
</evidence>
<proteinExistence type="predicted"/>
<dbReference type="EMBL" id="AP027271">
    <property type="protein sequence ID" value="BDX01390.1"/>
    <property type="molecule type" value="Genomic_DNA"/>
</dbReference>
<evidence type="ECO:0000313" key="2">
    <source>
        <dbReference type="Proteomes" id="UP001307608"/>
    </source>
</evidence>
<reference evidence="1 2" key="1">
    <citation type="submission" date="2023-01" db="EMBL/GenBank/DDBJ databases">
        <title>Complete genome sequence of Marinomonas pontica strain 200518_36.</title>
        <authorList>
            <person name="Ueki S."/>
            <person name="Gajardo G."/>
            <person name="Maruyama F."/>
        </authorList>
    </citation>
    <scope>NUCLEOTIDE SEQUENCE [LARGE SCALE GENOMIC DNA]</scope>
    <source>
        <strain evidence="1 2">200518_36</strain>
    </source>
</reference>
<dbReference type="Proteomes" id="UP001307608">
    <property type="component" value="Chromosome"/>
</dbReference>